<proteinExistence type="predicted"/>
<accession>A0A225B9L8</accession>
<dbReference type="PANTHER" id="PTHR43798:SF5">
    <property type="entry name" value="MONOACYLGLYCEROL LIPASE ABHD6"/>
    <property type="match status" value="1"/>
</dbReference>
<dbReference type="AlphaFoldDB" id="A0A225B9L8"/>
<dbReference type="PANTHER" id="PTHR43798">
    <property type="entry name" value="MONOACYLGLYCEROL LIPASE"/>
    <property type="match status" value="1"/>
</dbReference>
<gene>
    <name evidence="2" type="ORF">UA08_00504</name>
</gene>
<reference evidence="2 3" key="1">
    <citation type="submission" date="2015-06" db="EMBL/GenBank/DDBJ databases">
        <title>Talaromyces atroroseus IBT 11181 draft genome.</title>
        <authorList>
            <person name="Rasmussen K.B."/>
            <person name="Rasmussen S."/>
            <person name="Petersen B."/>
            <person name="Sicheritz-Ponten T."/>
            <person name="Mortensen U.H."/>
            <person name="Thrane U."/>
        </authorList>
    </citation>
    <scope>NUCLEOTIDE SEQUENCE [LARGE SCALE GENOMIC DNA]</scope>
    <source>
        <strain evidence="2 3">IBT 11181</strain>
    </source>
</reference>
<dbReference type="Proteomes" id="UP000214365">
    <property type="component" value="Unassembled WGS sequence"/>
</dbReference>
<name>A0A225B9L8_TALAT</name>
<dbReference type="GO" id="GO:0046464">
    <property type="term" value="P:acylglycerol catabolic process"/>
    <property type="evidence" value="ECO:0007669"/>
    <property type="project" value="TreeGrafter"/>
</dbReference>
<evidence type="ECO:0000313" key="3">
    <source>
        <dbReference type="Proteomes" id="UP000214365"/>
    </source>
</evidence>
<organism evidence="2 3">
    <name type="scientific">Talaromyces atroroseus</name>
    <dbReference type="NCBI Taxonomy" id="1441469"/>
    <lineage>
        <taxon>Eukaryota</taxon>
        <taxon>Fungi</taxon>
        <taxon>Dikarya</taxon>
        <taxon>Ascomycota</taxon>
        <taxon>Pezizomycotina</taxon>
        <taxon>Eurotiomycetes</taxon>
        <taxon>Eurotiomycetidae</taxon>
        <taxon>Eurotiales</taxon>
        <taxon>Trichocomaceae</taxon>
        <taxon>Talaromyces</taxon>
        <taxon>Talaromyces sect. Trachyspermi</taxon>
    </lineage>
</organism>
<evidence type="ECO:0000259" key="1">
    <source>
        <dbReference type="Pfam" id="PF12697"/>
    </source>
</evidence>
<dbReference type="OrthoDB" id="294702at2759"/>
<dbReference type="RefSeq" id="XP_020123766.1">
    <property type="nucleotide sequence ID" value="XM_020260318.1"/>
</dbReference>
<comment type="caution">
    <text evidence="2">The sequence shown here is derived from an EMBL/GenBank/DDBJ whole genome shotgun (WGS) entry which is preliminary data.</text>
</comment>
<dbReference type="SUPFAM" id="SSF53474">
    <property type="entry name" value="alpha/beta-Hydrolases"/>
    <property type="match status" value="1"/>
</dbReference>
<dbReference type="GeneID" id="31000259"/>
<dbReference type="STRING" id="1441469.A0A225B9L8"/>
<feature type="domain" description="AB hydrolase-1" evidence="1">
    <location>
        <begin position="41"/>
        <end position="306"/>
    </location>
</feature>
<protein>
    <recommendedName>
        <fullName evidence="1">AB hydrolase-1 domain-containing protein</fullName>
    </recommendedName>
</protein>
<dbReference type="EMBL" id="LFMY01000001">
    <property type="protein sequence ID" value="OKL63645.1"/>
    <property type="molecule type" value="Genomic_DNA"/>
</dbReference>
<evidence type="ECO:0000313" key="2">
    <source>
        <dbReference type="EMBL" id="OKL63645.1"/>
    </source>
</evidence>
<sequence>MDSSNPWNLARSHSGLVSVGTHSLFLSVAGPPREALKPVVLVEAGIADCSNAWPALVRLVSQFARIYTYDRAGWGRSSSIDTSTGPRSATAIANEFSALLRAAGVAGPYILLGHSYGGILVRELFALKPHDCVGLVFVDAVMEDDLKIDWPYPAMHGMLGSLNIFEVTGLVKRTKLTPEEWEAFEQGEHQPRNGESSAAEFAALRQTGEDLEAKRQLQNCALEDRPVSVIRAHREMDWQRVYEAGLKEGNGTEEQRKILGDFLKIMGDICRENQTKLLKLSRKSRMVEVPDCGHQVNQERPDVVADEIQWMMESYVG</sequence>
<dbReference type="InterPro" id="IPR029058">
    <property type="entry name" value="AB_hydrolase_fold"/>
</dbReference>
<dbReference type="InterPro" id="IPR000073">
    <property type="entry name" value="AB_hydrolase_1"/>
</dbReference>
<dbReference type="InterPro" id="IPR050266">
    <property type="entry name" value="AB_hydrolase_sf"/>
</dbReference>
<keyword evidence="3" id="KW-1185">Reference proteome</keyword>
<dbReference type="GO" id="GO:0016020">
    <property type="term" value="C:membrane"/>
    <property type="evidence" value="ECO:0007669"/>
    <property type="project" value="TreeGrafter"/>
</dbReference>
<dbReference type="Gene3D" id="3.40.50.1820">
    <property type="entry name" value="alpha/beta hydrolase"/>
    <property type="match status" value="1"/>
</dbReference>
<dbReference type="Pfam" id="PF12697">
    <property type="entry name" value="Abhydrolase_6"/>
    <property type="match status" value="1"/>
</dbReference>
<dbReference type="GO" id="GO:0047372">
    <property type="term" value="F:monoacylglycerol lipase activity"/>
    <property type="evidence" value="ECO:0007669"/>
    <property type="project" value="TreeGrafter"/>
</dbReference>